<dbReference type="CDD" id="cd02869">
    <property type="entry name" value="PseudoU_synth_RluA_like"/>
    <property type="match status" value="1"/>
</dbReference>
<evidence type="ECO:0000256" key="3">
    <source>
        <dbReference type="ARBA" id="ARBA00023235"/>
    </source>
</evidence>
<comment type="similarity">
    <text evidence="2 6">Belongs to the pseudouridine synthase RluA family.</text>
</comment>
<dbReference type="InterPro" id="IPR006225">
    <property type="entry name" value="PsdUridine_synth_RluC/D"/>
</dbReference>
<reference evidence="8 9" key="1">
    <citation type="journal article" date="2014" name="PLoS ONE">
        <title>The first complete genome sequence of the class fimbriimonadia in the phylum armatimonadetes.</title>
        <authorList>
            <person name="Hu Z.Y."/>
            <person name="Wang Y.Z."/>
            <person name="Im W.T."/>
            <person name="Wang S.Y."/>
            <person name="Zhao G.P."/>
            <person name="Zheng H.J."/>
            <person name="Quan Z.X."/>
        </authorList>
    </citation>
    <scope>NUCLEOTIDE SEQUENCE [LARGE SCALE GENOMIC DNA]</scope>
    <source>
        <strain evidence="8">Gsoil 348</strain>
    </source>
</reference>
<dbReference type="InterPro" id="IPR002942">
    <property type="entry name" value="S4_RNA-bd"/>
</dbReference>
<comment type="catalytic activity">
    <reaction evidence="1 6">
        <text>a uridine in RNA = a pseudouridine in RNA</text>
        <dbReference type="Rhea" id="RHEA:48348"/>
        <dbReference type="Rhea" id="RHEA-COMP:12068"/>
        <dbReference type="Rhea" id="RHEA-COMP:12069"/>
        <dbReference type="ChEBI" id="CHEBI:65314"/>
        <dbReference type="ChEBI" id="CHEBI:65315"/>
    </reaction>
</comment>
<dbReference type="Gene3D" id="3.30.2350.10">
    <property type="entry name" value="Pseudouridine synthase"/>
    <property type="match status" value="1"/>
</dbReference>
<dbReference type="GO" id="GO:0003723">
    <property type="term" value="F:RNA binding"/>
    <property type="evidence" value="ECO:0007669"/>
    <property type="project" value="UniProtKB-KW"/>
</dbReference>
<dbReference type="Pfam" id="PF01479">
    <property type="entry name" value="S4"/>
    <property type="match status" value="1"/>
</dbReference>
<evidence type="ECO:0000259" key="7">
    <source>
        <dbReference type="SMART" id="SM00363"/>
    </source>
</evidence>
<keyword evidence="3 6" id="KW-0413">Isomerase</keyword>
<gene>
    <name evidence="8" type="ORF">OP10G_3700</name>
</gene>
<dbReference type="OrthoDB" id="9807829at2"/>
<dbReference type="PANTHER" id="PTHR21600">
    <property type="entry name" value="MITOCHONDRIAL RNA PSEUDOURIDINE SYNTHASE"/>
    <property type="match status" value="1"/>
</dbReference>
<organism evidence="8 9">
    <name type="scientific">Fimbriimonas ginsengisoli Gsoil 348</name>
    <dbReference type="NCBI Taxonomy" id="661478"/>
    <lineage>
        <taxon>Bacteria</taxon>
        <taxon>Bacillati</taxon>
        <taxon>Armatimonadota</taxon>
        <taxon>Fimbriimonadia</taxon>
        <taxon>Fimbriimonadales</taxon>
        <taxon>Fimbriimonadaceae</taxon>
        <taxon>Fimbriimonas</taxon>
    </lineage>
</organism>
<dbReference type="EMBL" id="CP007139">
    <property type="protein sequence ID" value="AIE87068.1"/>
    <property type="molecule type" value="Genomic_DNA"/>
</dbReference>
<dbReference type="SMART" id="SM00363">
    <property type="entry name" value="S4"/>
    <property type="match status" value="1"/>
</dbReference>
<evidence type="ECO:0000256" key="6">
    <source>
        <dbReference type="RuleBase" id="RU362028"/>
    </source>
</evidence>
<dbReference type="GO" id="GO:0120159">
    <property type="term" value="F:rRNA pseudouridine synthase activity"/>
    <property type="evidence" value="ECO:0007669"/>
    <property type="project" value="UniProtKB-ARBA"/>
</dbReference>
<dbReference type="PROSITE" id="PS01129">
    <property type="entry name" value="PSI_RLU"/>
    <property type="match status" value="1"/>
</dbReference>
<dbReference type="STRING" id="661478.OP10G_3700"/>
<evidence type="ECO:0000256" key="5">
    <source>
        <dbReference type="PROSITE-ProRule" id="PRU00182"/>
    </source>
</evidence>
<dbReference type="Proteomes" id="UP000027982">
    <property type="component" value="Chromosome"/>
</dbReference>
<evidence type="ECO:0000256" key="4">
    <source>
        <dbReference type="PIRSR" id="PIRSR606225-1"/>
    </source>
</evidence>
<feature type="active site" evidence="4">
    <location>
        <position position="133"/>
    </location>
</feature>
<dbReference type="PANTHER" id="PTHR21600:SF44">
    <property type="entry name" value="RIBOSOMAL LARGE SUBUNIT PSEUDOURIDINE SYNTHASE D"/>
    <property type="match status" value="1"/>
</dbReference>
<dbReference type="Gene3D" id="3.10.290.10">
    <property type="entry name" value="RNA-binding S4 domain"/>
    <property type="match status" value="1"/>
</dbReference>
<dbReference type="EC" id="5.4.99.-" evidence="6"/>
<dbReference type="Pfam" id="PF00849">
    <property type="entry name" value="PseudoU_synth_2"/>
    <property type="match status" value="1"/>
</dbReference>
<evidence type="ECO:0000256" key="1">
    <source>
        <dbReference type="ARBA" id="ARBA00000073"/>
    </source>
</evidence>
<proteinExistence type="inferred from homology"/>
<dbReference type="InterPro" id="IPR006224">
    <property type="entry name" value="PsdUridine_synth_RluA-like_CS"/>
</dbReference>
<dbReference type="InterPro" id="IPR006145">
    <property type="entry name" value="PsdUridine_synth_RsuA/RluA"/>
</dbReference>
<dbReference type="AlphaFoldDB" id="A0A068NU93"/>
<keyword evidence="9" id="KW-1185">Reference proteome</keyword>
<protein>
    <recommendedName>
        <fullName evidence="6">Pseudouridine synthase</fullName>
        <ecNumber evidence="6">5.4.99.-</ecNumber>
    </recommendedName>
</protein>
<comment type="function">
    <text evidence="6">Responsible for synthesis of pseudouridine from uracil.</text>
</comment>
<dbReference type="RefSeq" id="WP_025229011.1">
    <property type="nucleotide sequence ID" value="NZ_CP007139.1"/>
</dbReference>
<dbReference type="NCBIfam" id="TIGR00005">
    <property type="entry name" value="rluA_subfam"/>
    <property type="match status" value="1"/>
</dbReference>
<evidence type="ECO:0000313" key="9">
    <source>
        <dbReference type="Proteomes" id="UP000027982"/>
    </source>
</evidence>
<evidence type="ECO:0000256" key="2">
    <source>
        <dbReference type="ARBA" id="ARBA00010876"/>
    </source>
</evidence>
<dbReference type="HOGENOM" id="CLU_016902_4_4_0"/>
<dbReference type="KEGG" id="fgi:OP10G_3700"/>
<dbReference type="SUPFAM" id="SSF55120">
    <property type="entry name" value="Pseudouridine synthase"/>
    <property type="match status" value="1"/>
</dbReference>
<dbReference type="PROSITE" id="PS50889">
    <property type="entry name" value="S4"/>
    <property type="match status" value="1"/>
</dbReference>
<dbReference type="SUPFAM" id="SSF55174">
    <property type="entry name" value="Alpha-L RNA-binding motif"/>
    <property type="match status" value="1"/>
</dbReference>
<feature type="domain" description="RNA-binding S4" evidence="7">
    <location>
        <begin position="9"/>
        <end position="74"/>
    </location>
</feature>
<name>A0A068NU93_FIMGI</name>
<dbReference type="CDD" id="cd00165">
    <property type="entry name" value="S4"/>
    <property type="match status" value="1"/>
</dbReference>
<dbReference type="eggNOG" id="COG0564">
    <property type="taxonomic scope" value="Bacteria"/>
</dbReference>
<dbReference type="InterPro" id="IPR020103">
    <property type="entry name" value="PsdUridine_synth_cat_dom_sf"/>
</dbReference>
<dbReference type="InterPro" id="IPR036986">
    <property type="entry name" value="S4_RNA-bd_sf"/>
</dbReference>
<keyword evidence="5" id="KW-0694">RNA-binding</keyword>
<accession>A0A068NU93</accession>
<dbReference type="InterPro" id="IPR050188">
    <property type="entry name" value="RluA_PseudoU_synthase"/>
</dbReference>
<evidence type="ECO:0000313" key="8">
    <source>
        <dbReference type="EMBL" id="AIE87068.1"/>
    </source>
</evidence>
<sequence>MRLVADRPERLDKFLARVLPEHSRTKLARLIEEGEVMVDGNVQKPKFPLEPGMEVVLDEPEGTPAHNLAPADIPLEIVFEDDDLLVVNKPRGLAAHPATSLKEPSLVNALLGRNTVLSTAGGDFRPGIVHRLDKETTGLMVVAKNDQAHVSLARQMEAKTAERRYFAVVGGNVEQERFTVSAPIARSKHNRLLMAVDPHGKPAVTHVKRIARMETGTLVACRLETGRTHQIRVHLRAIGLPVLGDTIYAPREYASGPLQLHAGFLAFDHPRTDERVSFYAAPDSEFLGHELVSRAALEEF</sequence>
<dbReference type="GO" id="GO:0000455">
    <property type="term" value="P:enzyme-directed rRNA pseudouridine synthesis"/>
    <property type="evidence" value="ECO:0007669"/>
    <property type="project" value="UniProtKB-ARBA"/>
</dbReference>